<dbReference type="InterPro" id="IPR019734">
    <property type="entry name" value="TPR_rpt"/>
</dbReference>
<evidence type="ECO:0000256" key="1">
    <source>
        <dbReference type="PROSITE-ProRule" id="PRU00339"/>
    </source>
</evidence>
<accession>A0AAV7F1N1</accession>
<comment type="caution">
    <text evidence="2">The sequence shown here is derived from an EMBL/GenBank/DDBJ whole genome shotgun (WGS) entry which is preliminary data.</text>
</comment>
<evidence type="ECO:0008006" key="4">
    <source>
        <dbReference type="Google" id="ProtNLM"/>
    </source>
</evidence>
<dbReference type="PANTHER" id="PTHR26312">
    <property type="entry name" value="TETRATRICOPEPTIDE REPEAT PROTEIN 5"/>
    <property type="match status" value="1"/>
</dbReference>
<sequence>METLGLSKLNAPLCFSRHCPPLSSKRLSPGPFLPNNFSIARASSFPLRLSYTPPSVSLQSSSNFPNFQNPPKTLKAKTPLSSLLKTVSVAVASTAILLVQFQKPSLAVSAPPPTVETKEDSVTDIEKEKTLEEYSDSHPDDVSGLKALMEVKIKLQKLLEAIDVIDRLIVLQPEEKEWPLLRGHLCLYSGEVSTAKSIFEEIIASDPFRVEAYHGLMMTVSQSDPDSLEDYLKRVKEMAERCKRESKEDLRDFKLLVAQVRVTQGKYEDALALYKELVKEDPRDFRPYLCQGIIYTLLQKMDEAEKQFEKYRKLVPRAHPYAQYFDDNVLATQVFSQMRENEMSGSKRRVE</sequence>
<protein>
    <recommendedName>
        <fullName evidence="4">Chloroplast lumen common family protein</fullName>
    </recommendedName>
</protein>
<dbReference type="GO" id="GO:0009535">
    <property type="term" value="C:chloroplast thylakoid membrane"/>
    <property type="evidence" value="ECO:0007669"/>
    <property type="project" value="TreeGrafter"/>
</dbReference>
<dbReference type="Gene3D" id="1.25.40.10">
    <property type="entry name" value="Tetratricopeptide repeat domain"/>
    <property type="match status" value="1"/>
</dbReference>
<name>A0AAV7F1N1_ARIFI</name>
<dbReference type="SUPFAM" id="SSF48452">
    <property type="entry name" value="TPR-like"/>
    <property type="match status" value="1"/>
</dbReference>
<dbReference type="EMBL" id="JAINDJ010000003">
    <property type="protein sequence ID" value="KAG9453852.1"/>
    <property type="molecule type" value="Genomic_DNA"/>
</dbReference>
<reference evidence="2 3" key="1">
    <citation type="submission" date="2021-07" db="EMBL/GenBank/DDBJ databases">
        <title>The Aristolochia fimbriata genome: insights into angiosperm evolution, floral development and chemical biosynthesis.</title>
        <authorList>
            <person name="Jiao Y."/>
        </authorList>
    </citation>
    <scope>NUCLEOTIDE SEQUENCE [LARGE SCALE GENOMIC DNA]</scope>
    <source>
        <strain evidence="2">IBCAS-2021</strain>
        <tissue evidence="2">Leaf</tissue>
    </source>
</reference>
<keyword evidence="1" id="KW-0802">TPR repeat</keyword>
<dbReference type="InterPro" id="IPR011990">
    <property type="entry name" value="TPR-like_helical_dom_sf"/>
</dbReference>
<proteinExistence type="predicted"/>
<dbReference type="AlphaFoldDB" id="A0AAV7F1N1"/>
<dbReference type="Proteomes" id="UP000825729">
    <property type="component" value="Unassembled WGS sequence"/>
</dbReference>
<dbReference type="Pfam" id="PF13432">
    <property type="entry name" value="TPR_16"/>
    <property type="match status" value="1"/>
</dbReference>
<evidence type="ECO:0000313" key="2">
    <source>
        <dbReference type="EMBL" id="KAG9453852.1"/>
    </source>
</evidence>
<dbReference type="PANTHER" id="PTHR26312:SF67">
    <property type="entry name" value="PROTEIN SLOW GREEN 1, CHLOROPLASTIC"/>
    <property type="match status" value="1"/>
</dbReference>
<dbReference type="PROSITE" id="PS50005">
    <property type="entry name" value="TPR"/>
    <property type="match status" value="1"/>
</dbReference>
<organism evidence="2 3">
    <name type="scientific">Aristolochia fimbriata</name>
    <name type="common">White veined hardy Dutchman's pipe vine</name>
    <dbReference type="NCBI Taxonomy" id="158543"/>
    <lineage>
        <taxon>Eukaryota</taxon>
        <taxon>Viridiplantae</taxon>
        <taxon>Streptophyta</taxon>
        <taxon>Embryophyta</taxon>
        <taxon>Tracheophyta</taxon>
        <taxon>Spermatophyta</taxon>
        <taxon>Magnoliopsida</taxon>
        <taxon>Magnoliidae</taxon>
        <taxon>Piperales</taxon>
        <taxon>Aristolochiaceae</taxon>
        <taxon>Aristolochia</taxon>
    </lineage>
</organism>
<keyword evidence="3" id="KW-1185">Reference proteome</keyword>
<evidence type="ECO:0000313" key="3">
    <source>
        <dbReference type="Proteomes" id="UP000825729"/>
    </source>
</evidence>
<gene>
    <name evidence="2" type="ORF">H6P81_006756</name>
</gene>
<feature type="repeat" description="TPR" evidence="1">
    <location>
        <begin position="251"/>
        <end position="284"/>
    </location>
</feature>